<evidence type="ECO:0000313" key="1">
    <source>
        <dbReference type="EMBL" id="GAA0354681.1"/>
    </source>
</evidence>
<dbReference type="InterPro" id="IPR025851">
    <property type="entry name" value="SUKH-4"/>
</dbReference>
<gene>
    <name evidence="1" type="ORF">GCM10010319_34840</name>
</gene>
<sequence length="401" mass="43525">MGATDSQDGVAAVGSETCRVAPAALPGELRHGPSRRFLVDEGLPESAADLDFTVLWEDGELKAFDDDRRLFAIGETDYCGTAVVLDGVSGEVYLACREAGEIRRDVLATGLSALAGLIREMESLSAGPDETAYDGRYGPAVVAEVVEGAERRMRAVDPGLFEPGTPVAHWGTSLLVRSLRWGARPGEPGGLAYAFGPELIEDLAVLGGEGRVRRFRPEELPAGLTHGPTRRLLTELGLPLDGEIFGACEEPLLTMGEAHPETFSDDASAGAEAAPADRAYQRDFFAIGWWPHDLVIALDGATGRLELPDWYDDGEPHAYLNRDLSALLYALWAYERMRAEWYRWEYDGSGDGEAWQVFDPQALLHSRVDAMVEAVDPQAFDTPEHSWRSLAEDGHTGGLLA</sequence>
<comment type="caution">
    <text evidence="1">The sequence shown here is derived from an EMBL/GenBank/DDBJ whole genome shotgun (WGS) entry which is preliminary data.</text>
</comment>
<evidence type="ECO:0008006" key="3">
    <source>
        <dbReference type="Google" id="ProtNLM"/>
    </source>
</evidence>
<organism evidence="1 2">
    <name type="scientific">Streptomyces blastmyceticus</name>
    <dbReference type="NCBI Taxonomy" id="68180"/>
    <lineage>
        <taxon>Bacteria</taxon>
        <taxon>Bacillati</taxon>
        <taxon>Actinomycetota</taxon>
        <taxon>Actinomycetes</taxon>
        <taxon>Kitasatosporales</taxon>
        <taxon>Streptomycetaceae</taxon>
        <taxon>Streptomyces</taxon>
    </lineage>
</organism>
<dbReference type="RefSeq" id="WP_344118663.1">
    <property type="nucleotide sequence ID" value="NZ_BAAABW010000017.1"/>
</dbReference>
<name>A0ABN0X451_9ACTN</name>
<evidence type="ECO:0000313" key="2">
    <source>
        <dbReference type="Proteomes" id="UP001500063"/>
    </source>
</evidence>
<reference evidence="1 2" key="1">
    <citation type="journal article" date="2019" name="Int. J. Syst. Evol. Microbiol.">
        <title>The Global Catalogue of Microorganisms (GCM) 10K type strain sequencing project: providing services to taxonomists for standard genome sequencing and annotation.</title>
        <authorList>
            <consortium name="The Broad Institute Genomics Platform"/>
            <consortium name="The Broad Institute Genome Sequencing Center for Infectious Disease"/>
            <person name="Wu L."/>
            <person name="Ma J."/>
        </authorList>
    </citation>
    <scope>NUCLEOTIDE SEQUENCE [LARGE SCALE GENOMIC DNA]</scope>
    <source>
        <strain evidence="1 2">JCM 4565</strain>
    </source>
</reference>
<dbReference type="Proteomes" id="UP001500063">
    <property type="component" value="Unassembled WGS sequence"/>
</dbReference>
<proteinExistence type="predicted"/>
<protein>
    <recommendedName>
        <fullName evidence="3">SUKH-4 immunity protein of toxin-antitoxin system</fullName>
    </recommendedName>
</protein>
<keyword evidence="2" id="KW-1185">Reference proteome</keyword>
<dbReference type="Pfam" id="PF14435">
    <property type="entry name" value="SUKH-4"/>
    <property type="match status" value="2"/>
</dbReference>
<dbReference type="EMBL" id="BAAABW010000017">
    <property type="protein sequence ID" value="GAA0354681.1"/>
    <property type="molecule type" value="Genomic_DNA"/>
</dbReference>
<accession>A0ABN0X451</accession>